<sequence length="295" mass="32029">MGCARTSHAPRHCPPLRFGHDLSGNHVDIAVQQTIQTSVGIVYKSAPLHQGKKWSSVLALAESRRVDQQLQTPIVTVRSDKVSSIISPILHGISCTKLAPYLKGIPYCETCAAKSLIGTMNGITPPPTKRLRNPETNLTPVILKFNDNGPNFKQMAIAEREAMQRAILSAYGEPRDSVVLSGGDLSISPVNPAQQTALLGMKVLIGRPIKSSVPNSSAAIKNGVIFGVPISDTVEDILKALVDQDVTEVRRLPMRGSPDTLSETLILTFATAIPERVPKMPPARPHRHKMQQKRP</sequence>
<keyword evidence="2" id="KW-1185">Reference proteome</keyword>
<reference evidence="1 2" key="1">
    <citation type="journal article" date="2023" name="Nucleic Acids Res.">
        <title>The hologenome of Daphnia magna reveals possible DNA methylation and microbiome-mediated evolution of the host genome.</title>
        <authorList>
            <person name="Chaturvedi A."/>
            <person name="Li X."/>
            <person name="Dhandapani V."/>
            <person name="Marshall H."/>
            <person name="Kissane S."/>
            <person name="Cuenca-Cambronero M."/>
            <person name="Asole G."/>
            <person name="Calvet F."/>
            <person name="Ruiz-Romero M."/>
            <person name="Marangio P."/>
            <person name="Guigo R."/>
            <person name="Rago D."/>
            <person name="Mirbahai L."/>
            <person name="Eastwood N."/>
            <person name="Colbourne J.K."/>
            <person name="Zhou J."/>
            <person name="Mallon E."/>
            <person name="Orsini L."/>
        </authorList>
    </citation>
    <scope>NUCLEOTIDE SEQUENCE [LARGE SCALE GENOMIC DNA]</scope>
    <source>
        <strain evidence="1">LRV0_1</strain>
    </source>
</reference>
<dbReference type="EMBL" id="JAOYFB010000037">
    <property type="protein sequence ID" value="KAK4024998.1"/>
    <property type="molecule type" value="Genomic_DNA"/>
</dbReference>
<comment type="caution">
    <text evidence="1">The sequence shown here is derived from an EMBL/GenBank/DDBJ whole genome shotgun (WGS) entry which is preliminary data.</text>
</comment>
<gene>
    <name evidence="1" type="ORF">OUZ56_010504</name>
</gene>
<proteinExistence type="predicted"/>
<organism evidence="1 2">
    <name type="scientific">Daphnia magna</name>
    <dbReference type="NCBI Taxonomy" id="35525"/>
    <lineage>
        <taxon>Eukaryota</taxon>
        <taxon>Metazoa</taxon>
        <taxon>Ecdysozoa</taxon>
        <taxon>Arthropoda</taxon>
        <taxon>Crustacea</taxon>
        <taxon>Branchiopoda</taxon>
        <taxon>Diplostraca</taxon>
        <taxon>Cladocera</taxon>
        <taxon>Anomopoda</taxon>
        <taxon>Daphniidae</taxon>
        <taxon>Daphnia</taxon>
    </lineage>
</organism>
<dbReference type="Proteomes" id="UP001234178">
    <property type="component" value="Unassembled WGS sequence"/>
</dbReference>
<name>A0ABR0AIT9_9CRUS</name>
<evidence type="ECO:0000313" key="2">
    <source>
        <dbReference type="Proteomes" id="UP001234178"/>
    </source>
</evidence>
<evidence type="ECO:0000313" key="1">
    <source>
        <dbReference type="EMBL" id="KAK4024998.1"/>
    </source>
</evidence>
<accession>A0ABR0AIT9</accession>
<protein>
    <submittedName>
        <fullName evidence="1">Uncharacterized protein</fullName>
    </submittedName>
</protein>